<feature type="region of interest" description="Disordered" evidence="3">
    <location>
        <begin position="105"/>
        <end position="153"/>
    </location>
</feature>
<proteinExistence type="predicted"/>
<name>A0A4U5PCC6_STECR</name>
<evidence type="ECO:0000256" key="1">
    <source>
        <dbReference type="ARBA" id="ARBA00004123"/>
    </source>
</evidence>
<organism evidence="5 6">
    <name type="scientific">Steinernema carpocapsae</name>
    <name type="common">Entomopathogenic nematode</name>
    <dbReference type="NCBI Taxonomy" id="34508"/>
    <lineage>
        <taxon>Eukaryota</taxon>
        <taxon>Metazoa</taxon>
        <taxon>Ecdysozoa</taxon>
        <taxon>Nematoda</taxon>
        <taxon>Chromadorea</taxon>
        <taxon>Rhabditida</taxon>
        <taxon>Tylenchina</taxon>
        <taxon>Panagrolaimomorpha</taxon>
        <taxon>Strongyloidoidea</taxon>
        <taxon>Steinernematidae</taxon>
        <taxon>Steinernema</taxon>
    </lineage>
</organism>
<dbReference type="InterPro" id="IPR039845">
    <property type="entry name" value="FAM192A"/>
</dbReference>
<keyword evidence="2" id="KW-0539">Nucleus</keyword>
<reference evidence="5 6" key="1">
    <citation type="journal article" date="2015" name="Genome Biol.">
        <title>Comparative genomics of Steinernema reveals deeply conserved gene regulatory networks.</title>
        <authorList>
            <person name="Dillman A.R."/>
            <person name="Macchietto M."/>
            <person name="Porter C.F."/>
            <person name="Rogers A."/>
            <person name="Williams B."/>
            <person name="Antoshechkin I."/>
            <person name="Lee M.M."/>
            <person name="Goodwin Z."/>
            <person name="Lu X."/>
            <person name="Lewis E.E."/>
            <person name="Goodrich-Blair H."/>
            <person name="Stock S.P."/>
            <person name="Adams B.J."/>
            <person name="Sternberg P.W."/>
            <person name="Mortazavi A."/>
        </authorList>
    </citation>
    <scope>NUCLEOTIDE SEQUENCE [LARGE SCALE GENOMIC DNA]</scope>
    <source>
        <strain evidence="5 6">ALL</strain>
    </source>
</reference>
<dbReference type="InterPro" id="IPR019331">
    <property type="entry name" value="FAM192A/Fyv6_N"/>
</dbReference>
<feature type="region of interest" description="Disordered" evidence="3">
    <location>
        <begin position="1"/>
        <end position="45"/>
    </location>
</feature>
<dbReference type="STRING" id="34508.A0A4U5PCC6"/>
<reference evidence="5 6" key="2">
    <citation type="journal article" date="2019" name="G3 (Bethesda)">
        <title>Hybrid Assembly of the Genome of the Entomopathogenic Nematode Steinernema carpocapsae Identifies the X-Chromosome.</title>
        <authorList>
            <person name="Serra L."/>
            <person name="Macchietto M."/>
            <person name="Macias-Munoz A."/>
            <person name="McGill C.J."/>
            <person name="Rodriguez I.M."/>
            <person name="Rodriguez B."/>
            <person name="Murad R."/>
            <person name="Mortazavi A."/>
        </authorList>
    </citation>
    <scope>NUCLEOTIDE SEQUENCE [LARGE SCALE GENOMIC DNA]</scope>
    <source>
        <strain evidence="5 6">ALL</strain>
    </source>
</reference>
<feature type="compositionally biased region" description="Low complexity" evidence="3">
    <location>
        <begin position="108"/>
        <end position="120"/>
    </location>
</feature>
<sequence length="153" mass="18013">MTDRFVSSEQLEEDRRKRQEEWELVRKPNDPEQAPEEEYDNRSLFDRLQEVRNKKQAEFDEEHKMKNMIRGLDSDETDFLAQIDDIRSKQENLRKQEERELIKKCRESASSSNAEEPSLAKLRPTSSGTVKKTVSKQAQLLGSAIRKRSRCGR</sequence>
<evidence type="ECO:0000256" key="3">
    <source>
        <dbReference type="SAM" id="MobiDB-lite"/>
    </source>
</evidence>
<feature type="compositionally biased region" description="Polar residues" evidence="3">
    <location>
        <begin position="124"/>
        <end position="140"/>
    </location>
</feature>
<evidence type="ECO:0000313" key="5">
    <source>
        <dbReference type="EMBL" id="TKR93841.1"/>
    </source>
</evidence>
<gene>
    <name evidence="5" type="ORF">L596_008221</name>
</gene>
<dbReference type="Pfam" id="PF10187">
    <property type="entry name" value="FAM192A_Fyv6_N"/>
    <property type="match status" value="1"/>
</dbReference>
<comment type="subcellular location">
    <subcellularLocation>
        <location evidence="1">Nucleus</location>
    </subcellularLocation>
</comment>
<dbReference type="Proteomes" id="UP000298663">
    <property type="component" value="Unassembled WGS sequence"/>
</dbReference>
<dbReference type="AlphaFoldDB" id="A0A4U5PCC6"/>
<evidence type="ECO:0000259" key="4">
    <source>
        <dbReference type="Pfam" id="PF10187"/>
    </source>
</evidence>
<feature type="compositionally biased region" description="Basic and acidic residues" evidence="3">
    <location>
        <begin position="13"/>
        <end position="30"/>
    </location>
</feature>
<feature type="domain" description="FAM192A/Fyv6 N-terminal" evidence="4">
    <location>
        <begin position="5"/>
        <end position="106"/>
    </location>
</feature>
<keyword evidence="6" id="KW-1185">Reference proteome</keyword>
<comment type="caution">
    <text evidence="5">The sequence shown here is derived from an EMBL/GenBank/DDBJ whole genome shotgun (WGS) entry which is preliminary data.</text>
</comment>
<accession>A0A4U5PCC6</accession>
<evidence type="ECO:0000256" key="2">
    <source>
        <dbReference type="ARBA" id="ARBA00023242"/>
    </source>
</evidence>
<dbReference type="OrthoDB" id="75807at2759"/>
<dbReference type="EMBL" id="AZBU02000002">
    <property type="protein sequence ID" value="TKR93841.1"/>
    <property type="molecule type" value="Genomic_DNA"/>
</dbReference>
<dbReference type="PANTHER" id="PTHR13495:SF0">
    <property type="entry name" value="PSME3-INTERACTING PROTEIN"/>
    <property type="match status" value="1"/>
</dbReference>
<evidence type="ECO:0000313" key="6">
    <source>
        <dbReference type="Proteomes" id="UP000298663"/>
    </source>
</evidence>
<dbReference type="GO" id="GO:0005634">
    <property type="term" value="C:nucleus"/>
    <property type="evidence" value="ECO:0007669"/>
    <property type="project" value="UniProtKB-SubCell"/>
</dbReference>
<protein>
    <recommendedName>
        <fullName evidence="4">FAM192A/Fyv6 N-terminal domain-containing protein</fullName>
    </recommendedName>
</protein>
<dbReference type="PANTHER" id="PTHR13495">
    <property type="entry name" value="NEFA-INTERACTING NUCLEAR PROTEIN NIP30"/>
    <property type="match status" value="1"/>
</dbReference>